<dbReference type="EMBL" id="BMVW01000009">
    <property type="protein sequence ID" value="GGZ20555.1"/>
    <property type="molecule type" value="Genomic_DNA"/>
</dbReference>
<protein>
    <recommendedName>
        <fullName evidence="3">Nitroreductase domain-containing protein</fullName>
    </recommendedName>
</protein>
<organism evidence="1 2">
    <name type="scientific">Streptomyces poonensis</name>
    <dbReference type="NCBI Taxonomy" id="68255"/>
    <lineage>
        <taxon>Bacteria</taxon>
        <taxon>Bacillati</taxon>
        <taxon>Actinomycetota</taxon>
        <taxon>Actinomycetes</taxon>
        <taxon>Kitasatosporales</taxon>
        <taxon>Streptomycetaceae</taxon>
        <taxon>Streptomyces</taxon>
    </lineage>
</organism>
<proteinExistence type="predicted"/>
<accession>A0A918PRK3</accession>
<comment type="caution">
    <text evidence="1">The sequence shown here is derived from an EMBL/GenBank/DDBJ whole genome shotgun (WGS) entry which is preliminary data.</text>
</comment>
<evidence type="ECO:0008006" key="3">
    <source>
        <dbReference type="Google" id="ProtNLM"/>
    </source>
</evidence>
<reference evidence="1" key="2">
    <citation type="submission" date="2020-09" db="EMBL/GenBank/DDBJ databases">
        <authorList>
            <person name="Sun Q."/>
            <person name="Ohkuma M."/>
        </authorList>
    </citation>
    <scope>NUCLEOTIDE SEQUENCE</scope>
    <source>
        <strain evidence="1">JCM 4815</strain>
    </source>
</reference>
<reference evidence="1" key="1">
    <citation type="journal article" date="2014" name="Int. J. Syst. Evol. Microbiol.">
        <title>Complete genome sequence of Corynebacterium casei LMG S-19264T (=DSM 44701T), isolated from a smear-ripened cheese.</title>
        <authorList>
            <consortium name="US DOE Joint Genome Institute (JGI-PGF)"/>
            <person name="Walter F."/>
            <person name="Albersmeier A."/>
            <person name="Kalinowski J."/>
            <person name="Ruckert C."/>
        </authorList>
    </citation>
    <scope>NUCLEOTIDE SEQUENCE</scope>
    <source>
        <strain evidence="1">JCM 4815</strain>
    </source>
</reference>
<sequence length="88" mass="9768">MGREGGLPEQCHARRPALEHAVTAAVTAPSAHHTRPWRFRSDPPARTVQARVTVHRGAAIRWEAPSTCPWAARSSVRGWPWPTSTVNR</sequence>
<evidence type="ECO:0000313" key="1">
    <source>
        <dbReference type="EMBL" id="GGZ20555.1"/>
    </source>
</evidence>
<dbReference type="GO" id="GO:0016491">
    <property type="term" value="F:oxidoreductase activity"/>
    <property type="evidence" value="ECO:0007669"/>
    <property type="project" value="InterPro"/>
</dbReference>
<gene>
    <name evidence="1" type="ORF">GCM10010365_46080</name>
</gene>
<keyword evidence="2" id="KW-1185">Reference proteome</keyword>
<dbReference type="Proteomes" id="UP000622166">
    <property type="component" value="Unassembled WGS sequence"/>
</dbReference>
<name>A0A918PRK3_9ACTN</name>
<evidence type="ECO:0000313" key="2">
    <source>
        <dbReference type="Proteomes" id="UP000622166"/>
    </source>
</evidence>
<dbReference type="SUPFAM" id="SSF55469">
    <property type="entry name" value="FMN-dependent nitroreductase-like"/>
    <property type="match status" value="1"/>
</dbReference>
<dbReference type="AlphaFoldDB" id="A0A918PRK3"/>
<dbReference type="InterPro" id="IPR000415">
    <property type="entry name" value="Nitroreductase-like"/>
</dbReference>